<evidence type="ECO:0000313" key="2">
    <source>
        <dbReference type="EMBL" id="UBZ25634.1"/>
    </source>
</evidence>
<reference evidence="2" key="1">
    <citation type="journal article" date="2021" name="Viruses">
        <title>Identification and Full Characterisation of Two Novel Crustacean Infecting Members of the Family Nudiviridae Provides Support for Two Subfamilies.</title>
        <authorList>
            <person name="Bateman K.S."/>
            <person name="Kerr R."/>
            <person name="Stentiford G.D."/>
            <person name="Bean T.P."/>
            <person name="Hooper C."/>
            <person name="Van Eynde B."/>
            <person name="Delbare D."/>
            <person name="Bojko J."/>
            <person name="Christiaens O."/>
            <person name="Taning C.N.T."/>
            <person name="Smagghe G."/>
            <person name="van Oers M.M."/>
            <person name="van Aerle R."/>
        </authorList>
    </citation>
    <scope>NUCLEOTIDE SEQUENCE</scope>
    <source>
        <strain evidence="2">AN2</strain>
    </source>
</reference>
<protein>
    <submittedName>
        <fullName evidence="2">Uncharacterized protein</fullName>
    </submittedName>
</protein>
<evidence type="ECO:0000256" key="1">
    <source>
        <dbReference type="SAM" id="Phobius"/>
    </source>
</evidence>
<name>A0AAE9BYV1_9VIRU</name>
<feature type="transmembrane region" description="Helical" evidence="1">
    <location>
        <begin position="334"/>
        <end position="356"/>
    </location>
</feature>
<accession>A0AAE9BYV1</accession>
<keyword evidence="3" id="KW-1185">Reference proteome</keyword>
<organism evidence="2 3">
    <name type="scientific">Carcinus maenas nudivirus</name>
    <dbReference type="NCBI Taxonomy" id="2880837"/>
    <lineage>
        <taxon>Viruses</taxon>
        <taxon>Viruses incertae sedis</taxon>
        <taxon>Naldaviricetes</taxon>
        <taxon>Lefavirales</taxon>
        <taxon>Nudiviridae</taxon>
        <taxon>Gammanudivirus</taxon>
        <taxon>Gammanudivirus cameanadis</taxon>
    </lineage>
</organism>
<gene>
    <name evidence="2" type="ORF">CmNV_043</name>
</gene>
<keyword evidence="1" id="KW-0812">Transmembrane</keyword>
<sequence length="384" mass="44955">MSKITLQLFYLVVAATLTVALYYEQEKAIPTIQQQISPVNETQMRCEVKDKNIKSVYSLPTNITFNPRFQTDWFINIALQHDNRPSTDICIHLYMNVSSELLIIKLHKQCKIQEVVEQRELSVKAVIVREWTYFSLDVVNNSIILTPSQNFQHNETIEFKVRETEVKFRKDTGLFIFDFEGIDVAVGCLTDCPFKRISSHIDDGFIYGTTYPLMTMFFRTTKDFLKLRFEMNCINWFGDVVNRPVFDIVGGELENLQENWHELKISFYGTNTVEYVVDNHHSIYQVEVCNFNSFVVKIVGSCLYKLCPYYKFDPNYVKWTSSYTTIRIFMLSRMLTMTFAILFGCIITSIVCCSAYSRNYIVNAHRHPDHGMIEMAHIRHVMEF</sequence>
<evidence type="ECO:0000313" key="3">
    <source>
        <dbReference type="Proteomes" id="UP000830962"/>
    </source>
</evidence>
<keyword evidence="1" id="KW-1133">Transmembrane helix</keyword>
<proteinExistence type="predicted"/>
<dbReference type="EMBL" id="MZ311578">
    <property type="protein sequence ID" value="UBZ25634.1"/>
    <property type="molecule type" value="Genomic_DNA"/>
</dbReference>
<dbReference type="Proteomes" id="UP000830962">
    <property type="component" value="Segment"/>
</dbReference>
<keyword evidence="1" id="KW-0472">Membrane</keyword>